<evidence type="ECO:0000256" key="2">
    <source>
        <dbReference type="ARBA" id="ARBA00012759"/>
    </source>
</evidence>
<feature type="domain" description="DUF3638" evidence="8">
    <location>
        <begin position="2007"/>
        <end position="2230"/>
    </location>
</feature>
<evidence type="ECO:0000313" key="12">
    <source>
        <dbReference type="Proteomes" id="UP000472727"/>
    </source>
</evidence>
<dbReference type="GO" id="GO:0004843">
    <property type="term" value="F:cysteine-type deubiquitinase activity"/>
    <property type="evidence" value="ECO:0007669"/>
    <property type="project" value="UniProtKB-EC"/>
</dbReference>
<evidence type="ECO:0000256" key="4">
    <source>
        <dbReference type="ARBA" id="ARBA00022786"/>
    </source>
</evidence>
<evidence type="ECO:0000313" key="11">
    <source>
        <dbReference type="EMBL" id="KAF3229723.1"/>
    </source>
</evidence>
<evidence type="ECO:0000259" key="8">
    <source>
        <dbReference type="Pfam" id="PF12340"/>
    </source>
</evidence>
<keyword evidence="5" id="KW-0378">Hydrolase</keyword>
<dbReference type="EMBL" id="WIWS01000001">
    <property type="protein sequence ID" value="KAF3229723.1"/>
    <property type="molecule type" value="Genomic_DNA"/>
</dbReference>
<dbReference type="InterPro" id="IPR022105">
    <property type="entry name" value="DUF3645"/>
</dbReference>
<keyword evidence="6" id="KW-0788">Thiol protease</keyword>
<dbReference type="PANTHER" id="PTHR13367">
    <property type="entry name" value="UBIQUITIN THIOESTERASE"/>
    <property type="match status" value="1"/>
</dbReference>
<dbReference type="PANTHER" id="PTHR13367:SF33">
    <property type="entry name" value="P-LOOP CONTAINING NUCLEOSIDE TRIPHOSPHATE HYDROLASE PROTEIN"/>
    <property type="match status" value="1"/>
</dbReference>
<evidence type="ECO:0000256" key="5">
    <source>
        <dbReference type="ARBA" id="ARBA00022801"/>
    </source>
</evidence>
<comment type="caution">
    <text evidence="11">The sequence shown here is derived from an EMBL/GenBank/DDBJ whole genome shotgun (WGS) entry which is preliminary data.</text>
</comment>
<evidence type="ECO:0000256" key="3">
    <source>
        <dbReference type="ARBA" id="ARBA00022670"/>
    </source>
</evidence>
<sequence>MYPERLQYSGPSKSQLDYIIQHVVLPPKLPQEEVRDSRQQNFGLLNFLQQVAERYALDISDQGGGLGECGKRQARKLLCLMASLHEPNSDFPQRLQEAILALNTDDAFAFHVVMQNAGIIFRRVDDTLQFEVFEASPLPEAVVKCKGRLKCIYPGPATTISWEVAKNPSFLKELGAFLSHLDIHEFTAETVSKSQKGGNSLSETRSTINPRYIIELLTGMMRGIGSEIQVKRVIKNIRDEVNWKAAKNPWRRSSVWLIARVALQTTLSENQYKCFLLEVVRVILEQAVQYGIDSYSISCISKKLAYRSQKVGEPNIPDDLLQRIFRTIEAGARLLSYRWEATIAKSERCVRWDPQLGTNQSITLNTRLRLEKASAWIEERMKAYQQRKPLDPTVRDPIERSRHLGPHYIPEISNISMEPEAAINLIDFENWIKKHLENWCCTTPNTIVVETLAKFIEEYHTKASDYYGKDSVLDKSTMLLTIMEIWVQLDRAVCDLEPLLSEYSPEIPCSILEPLLLVQREDMERLIKVERYLLERHSPTFGLKKPSIFKPMANSNGFSFIYYDKSTALRRMRSEITAKARAERSKKRQELLDLNKRHKELMTEYQEIKCQYHYSKKGNWCHAHYCRRCEIFRQANNMHITSHEWPLPEIEEEVRSVLFELQPPKEFLAWRNSTYYIMLDVCSTTPGTSKYEEHWDFESWPALAPYKTKDYARLTFASKAKPISRSHYSTIKIPALETDALVNHAGVYRLFDERNAEWVESRHKSCTAQPLCKSELSDSSYQNLTYAVNFVTHTHNEVIANQHQCPESITFREYEAFGSLRSGRHLQWHNILIELRKADLSFKNDCVYTLILHAACHAGIAMDPDDWKRDSHITLADETFSEELLKNLRSTLAVIKDNWEQANTLKTLCLLARRLASCGHQIVEQDTIKYLREIRKVCHPWVQRIQEKLETASEDSNVEYFRNWMLRISGIQCSTFDVDSRFLPAVFQTEEDVIEFLICSSSIYDNSLGVFSNLPSDLRLLLERNRRFAVLAEPYIHGLLQGNTKILSGAVGKILPTQPLSGSWERLSSPADRWWKLQTLGSEKDRITIIHVNILQGVILVDGRPNGRLPEDYFGHRHFQKLLGKRIFDVIPSKLPGMSYQTKKAFCGVVLHFHLEGGNLIIRKQDEETHEFVPSENFRADIPKPIYLAGSQWLNLDKSEVVFHQDDDWWKKNLSLKDWTLVKESGFWMMKRQNANLLDINGNTHLAAFEALQTLESRDYLVGTVEGNTTIDIDLPRYKLQFYINPSSEIECRTLRGWVIDESQRIGTFIGLQNFLKMKSGHDNSASESVLIPFGSIMPSFSKGSDHQTIQIDPGDAERKYTIFHIDRVLNRLKDDGSLPARYTRLHLHALSSGILPDPFTGRSGTEEALDGLRNAASFSFQKLQDNEAHILNTIARLTPARYFYPAHLEVMQKTEWAGSLPTWVQNDAFYPAVSDILRDWSRRQFLINDSHDHAIADLGSDNLLERARYRNSVLEPGDPFSSNRNTATRGHTLRHEISNSEAYVQDLARASFNWHPSQGLETDLQTLFSSISTLNGNVKGLSLSYSQEWSDSDPVAEWCTLYELCRQSERSDRFALLFTFSAFVYKDSDSRKLLKSLLAIATSGDFINLVIPNYGFFEPAIGDSPRRSLLRDFLSESGISFSESIYKDWRRLATEEEDDYYLRRHNAFKSALNSQIDSALEDIMRQWPSQLPNLQKGQNYSLLRVNDAIDQIIPIFEICFRNRELFMHLNKVAEKLRRLNADIDMLQIFDSSTLAPRSSLPDQEEVEETQLAFCLQDLLMERLPPTDLSTRMMLPCSLTQTINTFEQQVGPESVRSTIKHLHESREKFTQQYGKDLLRSVEALAGSTSLQNQVDVIVDSENLINYRDATKLNTDDLLSRLRLALSPSRCLEKLLQMAGLWPTVCKLGLLQKLRLKDRQQLHSSWRKAITELGESITWQQRANRLLQFSRDGAVQEFQREFGNTGQQNWRSDKYIDWLLLEIDSDILIRPVQADIGFIMMDEARDNNVVLQLNMGEGKSSVIVPAVAAALGDTQKLVRVLVLKPLATQMFNLLVQRLSGICHRRIYFLPFSRELSLSPSDVDKIRFLYEDCMAQGSILLTLPEHLLSLKLMGLEKLMQGDTISSLSKSLLDTQEWLEKNTRDILDESDEVLHIRYQLVYTLGPQRTLEGGRDRWEIVQEVLDLLQEKAIEWAVRDPVAVEVVAAETPKFPSVRIIDESKGVSLLREMAEDICLNNNNKIQSISSKLQLLSKRMRELAFRYISIRDIGREEEHMLLQACGHLQTQLLILRGLIAHGVLLFTLRDKRYRVDYGLDPDRPSRTAVPYRAKDQPAVKAEFGHPEVVLILTCLTYYYGGLKDSDLQNCFDLLLRTDDPDLTYEHWTKRYSSVPTSLSKLRGLNLLDQDQMTKEIFPFFRFNKDVIDFFLSEIVFPREAKEFPQKLSTSGWDLAERKLHNTTGFSGTNDNRHLLPTSIKQLDLPQQTHTNSLVLMNILREENDIVIKAQGYNSKLNAAGILGLIVEQDPKIQVLLDVGAQILELNNKEVARTWLDLDKSTKILGAVFFGPSDELLVMGRDKRLESFSSSALSQQLDRVLVYLDEAHTRGTDLKLPIGSRAAVTLGPNLVKDKFVQGCMRMRKLGKGHSLAFIASPDIYTQIQLRAGKAQAEKVSVSDVLLWTMLETCRQTQHGFSIWADQGFKYLRRKSEWDNFRLTGNQSELKVKIVEVESRPLLEMYGVSGPREQIMQNFESCDDSRVICDRLDRFATATSHTIGVQEEQEREVDHEVQEETHIERPEPAKPKQHSLHPDVVSLVEKGYFNINSAAFERAFNIFSNTSSRRHLEANAWPSNLLVTKDFAETVDRNADEDMDNYLRPVRWLFSLAGRPEIILVSPWEANTLIKTFRESSVSRLHCYAPRVSRNMQTFERLDVSIVSNIPKQPNEEYISSRTRLSLNIFAGQLYFESMGDYQEVCEFLGIYYNQLHDSIEKGSDGWVSRATWEVLCQSALSIAASRGSYSHSPIPFLVAMIGMRRKGQSFASTHLGCLLDARVLQAKDFE</sequence>
<feature type="domain" description="DUF3645" evidence="9">
    <location>
        <begin position="2353"/>
        <end position="2386"/>
    </location>
</feature>
<evidence type="ECO:0000256" key="1">
    <source>
        <dbReference type="ARBA" id="ARBA00000707"/>
    </source>
</evidence>
<dbReference type="Proteomes" id="UP000472727">
    <property type="component" value="Unassembled WGS sequence"/>
</dbReference>
<keyword evidence="4" id="KW-0833">Ubl conjugation pathway</keyword>
<dbReference type="InterPro" id="IPR022099">
    <property type="entry name" value="DUF3638"/>
</dbReference>
<organism evidence="11 12">
    <name type="scientific">Orbilia oligospora</name>
    <name type="common">Nematode-trapping fungus</name>
    <name type="synonym">Arthrobotrys oligospora</name>
    <dbReference type="NCBI Taxonomy" id="2813651"/>
    <lineage>
        <taxon>Eukaryota</taxon>
        <taxon>Fungi</taxon>
        <taxon>Dikarya</taxon>
        <taxon>Ascomycota</taxon>
        <taxon>Pezizomycotina</taxon>
        <taxon>Orbiliomycetes</taxon>
        <taxon>Orbiliales</taxon>
        <taxon>Orbiliaceae</taxon>
        <taxon>Orbilia</taxon>
    </lineage>
</organism>
<evidence type="ECO:0000256" key="6">
    <source>
        <dbReference type="ARBA" id="ARBA00022807"/>
    </source>
</evidence>
<comment type="catalytic activity">
    <reaction evidence="1">
        <text>Thiol-dependent hydrolysis of ester, thioester, amide, peptide and isopeptide bonds formed by the C-terminal Gly of ubiquitin (a 76-residue protein attached to proteins as an intracellular targeting signal).</text>
        <dbReference type="EC" id="3.4.19.12"/>
    </reaction>
</comment>
<accession>A0A7C8UW30</accession>
<evidence type="ECO:0000256" key="7">
    <source>
        <dbReference type="SAM" id="Coils"/>
    </source>
</evidence>
<keyword evidence="7" id="KW-0175">Coiled coil</keyword>
<protein>
    <recommendedName>
        <fullName evidence="2">ubiquitinyl hydrolase 1</fullName>
        <ecNumber evidence="2">3.4.19.12</ecNumber>
    </recommendedName>
</protein>
<dbReference type="InterPro" id="IPR051346">
    <property type="entry name" value="OTU_Deubiquitinase"/>
</dbReference>
<dbReference type="GO" id="GO:0006508">
    <property type="term" value="P:proteolysis"/>
    <property type="evidence" value="ECO:0007669"/>
    <property type="project" value="UniProtKB-KW"/>
</dbReference>
<proteinExistence type="predicted"/>
<feature type="domain" description="DUF6606" evidence="10">
    <location>
        <begin position="19"/>
        <end position="284"/>
    </location>
</feature>
<dbReference type="EC" id="3.4.19.12" evidence="2"/>
<dbReference type="InterPro" id="IPR046541">
    <property type="entry name" value="DUF6606"/>
</dbReference>
<gene>
    <name evidence="11" type="ORF">TWF106_000111</name>
</gene>
<dbReference type="Pfam" id="PF12340">
    <property type="entry name" value="DUF3638"/>
    <property type="match status" value="1"/>
</dbReference>
<name>A0A7C8UW30_ORBOL</name>
<dbReference type="Pfam" id="PF20255">
    <property type="entry name" value="DUF6606"/>
    <property type="match status" value="1"/>
</dbReference>
<evidence type="ECO:0000259" key="9">
    <source>
        <dbReference type="Pfam" id="PF12359"/>
    </source>
</evidence>
<dbReference type="Pfam" id="PF12359">
    <property type="entry name" value="DUF3645"/>
    <property type="match status" value="1"/>
</dbReference>
<evidence type="ECO:0000259" key="10">
    <source>
        <dbReference type="Pfam" id="PF20255"/>
    </source>
</evidence>
<keyword evidence="3" id="KW-0645">Protease</keyword>
<feature type="coiled-coil region" evidence="7">
    <location>
        <begin position="584"/>
        <end position="611"/>
    </location>
</feature>
<reference evidence="11 12" key="1">
    <citation type="submission" date="2019-06" db="EMBL/GenBank/DDBJ databases">
        <authorList>
            <person name="Palmer J.M."/>
        </authorList>
    </citation>
    <scope>NUCLEOTIDE SEQUENCE [LARGE SCALE GENOMIC DNA]</scope>
    <source>
        <strain evidence="11 12">TWF106</strain>
    </source>
</reference>